<evidence type="ECO:0000256" key="6">
    <source>
        <dbReference type="RuleBase" id="RU363032"/>
    </source>
</evidence>
<keyword evidence="5 6" id="KW-0472">Membrane</keyword>
<keyword evidence="2 6" id="KW-0813">Transport</keyword>
<evidence type="ECO:0000259" key="7">
    <source>
        <dbReference type="PROSITE" id="PS50928"/>
    </source>
</evidence>
<evidence type="ECO:0000256" key="2">
    <source>
        <dbReference type="ARBA" id="ARBA00022448"/>
    </source>
</evidence>
<dbReference type="InterPro" id="IPR000515">
    <property type="entry name" value="MetI-like"/>
</dbReference>
<evidence type="ECO:0000256" key="5">
    <source>
        <dbReference type="ARBA" id="ARBA00023136"/>
    </source>
</evidence>
<dbReference type="SUPFAM" id="SSF161098">
    <property type="entry name" value="MetI-like"/>
    <property type="match status" value="1"/>
</dbReference>
<reference evidence="8" key="1">
    <citation type="submission" date="2020-08" db="EMBL/GenBank/DDBJ databases">
        <title>Genome public.</title>
        <authorList>
            <person name="Liu C."/>
            <person name="Sun Q."/>
        </authorList>
    </citation>
    <scope>NUCLEOTIDE SEQUENCE</scope>
    <source>
        <strain evidence="8">NSJ-52</strain>
    </source>
</reference>
<comment type="caution">
    <text evidence="8">The sequence shown here is derived from an EMBL/GenBank/DDBJ whole genome shotgun (WGS) entry which is preliminary data.</text>
</comment>
<keyword evidence="9" id="KW-1185">Reference proteome</keyword>
<sequence length="234" mass="24840">MAGPAGRILKGGTPIENLIELLRSALELYVERWDWFLNLLLVHMGLAASAIGIAGTLGLLLGVLIAEHPRYAGAVMGVTNVFYTVPAISLLGILIPFLGIGNKTAVAALTVYALMPMVRNTYAGLTAIDSDIVEAARGMGSTRAQILFRVKLPLALGVILAGLRNMVVMSISVCSVASFIGAGGLGVAIYRGITTYKPAMTFAGSLLIALLALACDFLLGRVERHYKKKWRLTI</sequence>
<feature type="transmembrane region" description="Helical" evidence="6">
    <location>
        <begin position="170"/>
        <end position="193"/>
    </location>
</feature>
<gene>
    <name evidence="8" type="ORF">H8S62_03735</name>
</gene>
<dbReference type="GO" id="GO:0005886">
    <property type="term" value="C:plasma membrane"/>
    <property type="evidence" value="ECO:0007669"/>
    <property type="project" value="UniProtKB-SubCell"/>
</dbReference>
<dbReference type="EMBL" id="JACOPQ010000002">
    <property type="protein sequence ID" value="MBC5736120.1"/>
    <property type="molecule type" value="Genomic_DNA"/>
</dbReference>
<feature type="transmembrane region" description="Helical" evidence="6">
    <location>
        <begin position="146"/>
        <end position="163"/>
    </location>
</feature>
<dbReference type="CDD" id="cd06261">
    <property type="entry name" value="TM_PBP2"/>
    <property type="match status" value="1"/>
</dbReference>
<dbReference type="Gene3D" id="1.10.3720.10">
    <property type="entry name" value="MetI-like"/>
    <property type="match status" value="1"/>
</dbReference>
<dbReference type="RefSeq" id="WP_186918513.1">
    <property type="nucleotide sequence ID" value="NZ_JACOPQ010000002.1"/>
</dbReference>
<keyword evidence="3 6" id="KW-0812">Transmembrane</keyword>
<evidence type="ECO:0000313" key="8">
    <source>
        <dbReference type="EMBL" id="MBC5736120.1"/>
    </source>
</evidence>
<feature type="transmembrane region" description="Helical" evidence="6">
    <location>
        <begin position="78"/>
        <end position="100"/>
    </location>
</feature>
<dbReference type="FunFam" id="1.10.3720.10:FF:000001">
    <property type="entry name" value="Glycine betaine ABC transporter, permease"/>
    <property type="match status" value="1"/>
</dbReference>
<dbReference type="PROSITE" id="PS50928">
    <property type="entry name" value="ABC_TM1"/>
    <property type="match status" value="1"/>
</dbReference>
<feature type="domain" description="ABC transmembrane type-1" evidence="7">
    <location>
        <begin position="40"/>
        <end position="219"/>
    </location>
</feature>
<evidence type="ECO:0000313" key="9">
    <source>
        <dbReference type="Proteomes" id="UP000607645"/>
    </source>
</evidence>
<keyword evidence="4 6" id="KW-1133">Transmembrane helix</keyword>
<comment type="subcellular location">
    <subcellularLocation>
        <location evidence="6">Cell membrane</location>
        <topology evidence="6">Multi-pass membrane protein</topology>
    </subcellularLocation>
    <subcellularLocation>
        <location evidence="1">Membrane</location>
        <topology evidence="1">Multi-pass membrane protein</topology>
    </subcellularLocation>
</comment>
<name>A0A8J6JJT4_9FIRM</name>
<feature type="transmembrane region" description="Helical" evidence="6">
    <location>
        <begin position="199"/>
        <end position="219"/>
    </location>
</feature>
<protein>
    <submittedName>
        <fullName evidence="8">ABC transporter permease</fullName>
    </submittedName>
</protein>
<evidence type="ECO:0000256" key="1">
    <source>
        <dbReference type="ARBA" id="ARBA00004141"/>
    </source>
</evidence>
<dbReference type="InterPro" id="IPR051204">
    <property type="entry name" value="ABC_transp_perm/SBD"/>
</dbReference>
<dbReference type="GO" id="GO:0055085">
    <property type="term" value="P:transmembrane transport"/>
    <property type="evidence" value="ECO:0007669"/>
    <property type="project" value="InterPro"/>
</dbReference>
<organism evidence="8 9">
    <name type="scientific">Lawsonibacter faecis</name>
    <dbReference type="NCBI Taxonomy" id="2763052"/>
    <lineage>
        <taxon>Bacteria</taxon>
        <taxon>Bacillati</taxon>
        <taxon>Bacillota</taxon>
        <taxon>Clostridia</taxon>
        <taxon>Eubacteriales</taxon>
        <taxon>Oscillospiraceae</taxon>
        <taxon>Lawsonibacter</taxon>
    </lineage>
</organism>
<dbReference type="InterPro" id="IPR035906">
    <property type="entry name" value="MetI-like_sf"/>
</dbReference>
<dbReference type="AlphaFoldDB" id="A0A8J6JJT4"/>
<dbReference type="PANTHER" id="PTHR30177:SF4">
    <property type="entry name" value="OSMOPROTECTANT IMPORT PERMEASE PROTEIN OSMW"/>
    <property type="match status" value="1"/>
</dbReference>
<accession>A0A8J6JJT4</accession>
<feature type="transmembrane region" description="Helical" evidence="6">
    <location>
        <begin position="35"/>
        <end position="66"/>
    </location>
</feature>
<dbReference type="Pfam" id="PF00528">
    <property type="entry name" value="BPD_transp_1"/>
    <property type="match status" value="1"/>
</dbReference>
<dbReference type="PANTHER" id="PTHR30177">
    <property type="entry name" value="GLYCINE BETAINE/L-PROLINE TRANSPORT SYSTEM PERMEASE PROTEIN PROW"/>
    <property type="match status" value="1"/>
</dbReference>
<proteinExistence type="inferred from homology"/>
<comment type="similarity">
    <text evidence="6">Belongs to the binding-protein-dependent transport system permease family.</text>
</comment>
<dbReference type="GO" id="GO:0031460">
    <property type="term" value="P:glycine betaine transport"/>
    <property type="evidence" value="ECO:0007669"/>
    <property type="project" value="TreeGrafter"/>
</dbReference>
<evidence type="ECO:0000256" key="3">
    <source>
        <dbReference type="ARBA" id="ARBA00022692"/>
    </source>
</evidence>
<dbReference type="Proteomes" id="UP000607645">
    <property type="component" value="Unassembled WGS sequence"/>
</dbReference>
<evidence type="ECO:0000256" key="4">
    <source>
        <dbReference type="ARBA" id="ARBA00022989"/>
    </source>
</evidence>